<reference evidence="1 2" key="1">
    <citation type="submission" date="2013-11" db="EMBL/GenBank/DDBJ databases">
        <title>Genome sequencing of Stegodyphus mimosarum.</title>
        <authorList>
            <person name="Bechsgaard J."/>
        </authorList>
    </citation>
    <scope>NUCLEOTIDE SEQUENCE [LARGE SCALE GENOMIC DNA]</scope>
</reference>
<sequence>MKTILRHLSLPTFSLQLFTSSPIIQQFSYSSKSYLDIFVVQ</sequence>
<organism evidence="1 2">
    <name type="scientific">Stegodyphus mimosarum</name>
    <name type="common">African social velvet spider</name>
    <dbReference type="NCBI Taxonomy" id="407821"/>
    <lineage>
        <taxon>Eukaryota</taxon>
        <taxon>Metazoa</taxon>
        <taxon>Ecdysozoa</taxon>
        <taxon>Arthropoda</taxon>
        <taxon>Chelicerata</taxon>
        <taxon>Arachnida</taxon>
        <taxon>Araneae</taxon>
        <taxon>Araneomorphae</taxon>
        <taxon>Entelegynae</taxon>
        <taxon>Eresoidea</taxon>
        <taxon>Eresidae</taxon>
        <taxon>Stegodyphus</taxon>
    </lineage>
</organism>
<gene>
    <name evidence="1" type="ORF">X975_17991</name>
</gene>
<dbReference type="EMBL" id="KK113534">
    <property type="protein sequence ID" value="KFM60401.1"/>
    <property type="molecule type" value="Genomic_DNA"/>
</dbReference>
<evidence type="ECO:0000313" key="2">
    <source>
        <dbReference type="Proteomes" id="UP000054359"/>
    </source>
</evidence>
<proteinExistence type="predicted"/>
<dbReference type="AlphaFoldDB" id="A0A087T5L2"/>
<evidence type="ECO:0000313" key="1">
    <source>
        <dbReference type="EMBL" id="KFM60401.1"/>
    </source>
</evidence>
<keyword evidence="2" id="KW-1185">Reference proteome</keyword>
<accession>A0A087T5L2</accession>
<protein>
    <submittedName>
        <fullName evidence="1">Uncharacterized protein</fullName>
    </submittedName>
</protein>
<name>A0A087T5L2_STEMI</name>
<feature type="non-terminal residue" evidence="1">
    <location>
        <position position="41"/>
    </location>
</feature>
<dbReference type="Proteomes" id="UP000054359">
    <property type="component" value="Unassembled WGS sequence"/>
</dbReference>